<name>A0A4R2H9H6_9ACTN</name>
<keyword evidence="1" id="KW-0812">Transmembrane</keyword>
<keyword evidence="1" id="KW-0472">Membrane</keyword>
<dbReference type="AlphaFoldDB" id="A0A4R2H9H6"/>
<evidence type="ECO:0000313" key="3">
    <source>
        <dbReference type="Proteomes" id="UP000294508"/>
    </source>
</evidence>
<feature type="transmembrane region" description="Helical" evidence="1">
    <location>
        <begin position="12"/>
        <end position="33"/>
    </location>
</feature>
<keyword evidence="1" id="KW-1133">Transmembrane helix</keyword>
<comment type="caution">
    <text evidence="2">The sequence shown here is derived from an EMBL/GenBank/DDBJ whole genome shotgun (WGS) entry which is preliminary data.</text>
</comment>
<reference evidence="2 3" key="1">
    <citation type="journal article" date="2015" name="Stand. Genomic Sci.">
        <title>Genomic Encyclopedia of Bacterial and Archaeal Type Strains, Phase III: the genomes of soil and plant-associated and newly described type strains.</title>
        <authorList>
            <person name="Whitman W.B."/>
            <person name="Woyke T."/>
            <person name="Klenk H.P."/>
            <person name="Zhou Y."/>
            <person name="Lilburn T.G."/>
            <person name="Beck B.J."/>
            <person name="De Vos P."/>
            <person name="Vandamme P."/>
            <person name="Eisen J.A."/>
            <person name="Garrity G."/>
            <person name="Hugenholtz P."/>
            <person name="Kyrpides N.C."/>
        </authorList>
    </citation>
    <scope>NUCLEOTIDE SEQUENCE [LARGE SCALE GENOMIC DNA]</scope>
    <source>
        <strain evidence="2 3">VKM Ac-2572</strain>
    </source>
</reference>
<organism evidence="2 3">
    <name type="scientific">Kribbella steppae</name>
    <dbReference type="NCBI Taxonomy" id="2512223"/>
    <lineage>
        <taxon>Bacteria</taxon>
        <taxon>Bacillati</taxon>
        <taxon>Actinomycetota</taxon>
        <taxon>Actinomycetes</taxon>
        <taxon>Propionibacteriales</taxon>
        <taxon>Kribbellaceae</taxon>
        <taxon>Kribbella</taxon>
    </lineage>
</organism>
<sequence length="178" mass="20243">MLRAAESHTEAMDWTTVLTALLALAGVWVGAYLQRLGNYEEWRRNRLYDLYVELVPILRRAQGALGSERALTSNKVAGELSPLIVRAEILCSPEALAGIKGIYAMMKKTGVPWYVKGDDREQFPRTKQLGTESAMRRQIEELMSAMTSDMKAPRWRSARRLVRLLKRRPRPAEDRPTG</sequence>
<protein>
    <submittedName>
        <fullName evidence="2">Uncharacterized protein</fullName>
    </submittedName>
</protein>
<proteinExistence type="predicted"/>
<gene>
    <name evidence="2" type="ORF">EV652_109211</name>
</gene>
<dbReference type="Proteomes" id="UP000294508">
    <property type="component" value="Unassembled WGS sequence"/>
</dbReference>
<accession>A0A4R2H9H6</accession>
<dbReference type="EMBL" id="SLWN01000009">
    <property type="protein sequence ID" value="TCO23385.1"/>
    <property type="molecule type" value="Genomic_DNA"/>
</dbReference>
<evidence type="ECO:0000256" key="1">
    <source>
        <dbReference type="SAM" id="Phobius"/>
    </source>
</evidence>
<evidence type="ECO:0000313" key="2">
    <source>
        <dbReference type="EMBL" id="TCO23385.1"/>
    </source>
</evidence>
<keyword evidence="3" id="KW-1185">Reference proteome</keyword>